<accession>A0ABR4AS32</accession>
<gene>
    <name evidence="1" type="ORF">N7G274_000282</name>
</gene>
<evidence type="ECO:0000313" key="2">
    <source>
        <dbReference type="Proteomes" id="UP001590950"/>
    </source>
</evidence>
<name>A0ABR4AS32_9LECA</name>
<proteinExistence type="predicted"/>
<dbReference type="Proteomes" id="UP001590950">
    <property type="component" value="Unassembled WGS sequence"/>
</dbReference>
<evidence type="ECO:0000313" key="1">
    <source>
        <dbReference type="EMBL" id="KAL2048371.1"/>
    </source>
</evidence>
<protein>
    <submittedName>
        <fullName evidence="1">Uncharacterized protein</fullName>
    </submittedName>
</protein>
<reference evidence="1 2" key="1">
    <citation type="submission" date="2024-09" db="EMBL/GenBank/DDBJ databases">
        <title>Rethinking Asexuality: The Enigmatic Case of Functional Sexual Genes in Lepraria (Stereocaulaceae).</title>
        <authorList>
            <person name="Doellman M."/>
            <person name="Sun Y."/>
            <person name="Barcenas-Pena A."/>
            <person name="Lumbsch H.T."/>
            <person name="Grewe F."/>
        </authorList>
    </citation>
    <scope>NUCLEOTIDE SEQUENCE [LARGE SCALE GENOMIC DNA]</scope>
    <source>
        <strain evidence="1 2">Mercado 3170</strain>
    </source>
</reference>
<dbReference type="EMBL" id="JBEFKJ010000001">
    <property type="protein sequence ID" value="KAL2048371.1"/>
    <property type="molecule type" value="Genomic_DNA"/>
</dbReference>
<organism evidence="1 2">
    <name type="scientific">Stereocaulon virgatum</name>
    <dbReference type="NCBI Taxonomy" id="373712"/>
    <lineage>
        <taxon>Eukaryota</taxon>
        <taxon>Fungi</taxon>
        <taxon>Dikarya</taxon>
        <taxon>Ascomycota</taxon>
        <taxon>Pezizomycotina</taxon>
        <taxon>Lecanoromycetes</taxon>
        <taxon>OSLEUM clade</taxon>
        <taxon>Lecanoromycetidae</taxon>
        <taxon>Lecanorales</taxon>
        <taxon>Lecanorineae</taxon>
        <taxon>Stereocaulaceae</taxon>
        <taxon>Stereocaulon</taxon>
    </lineage>
</organism>
<keyword evidence="2" id="KW-1185">Reference proteome</keyword>
<sequence length="105" mass="11952">MLGLEAYVEASHLGRTVYESHGYVVMHIAERNFENVSSEKDWVRLVKDLQTKPVAVTWRPAGGRYVKGETVVSWEAQPRSKLTEGRIGLGFRRSALINTERDLHL</sequence>
<comment type="caution">
    <text evidence="1">The sequence shown here is derived from an EMBL/GenBank/DDBJ whole genome shotgun (WGS) entry which is preliminary data.</text>
</comment>